<protein>
    <submittedName>
        <fullName evidence="2">VOC family protein</fullName>
    </submittedName>
</protein>
<dbReference type="InterPro" id="IPR029068">
    <property type="entry name" value="Glyas_Bleomycin-R_OHBP_Dase"/>
</dbReference>
<evidence type="ECO:0000259" key="1">
    <source>
        <dbReference type="PROSITE" id="PS51819"/>
    </source>
</evidence>
<accession>A0ABT8E832</accession>
<dbReference type="PANTHER" id="PTHR36113:SF3">
    <property type="entry name" value="SLL5075 PROTEIN"/>
    <property type="match status" value="1"/>
</dbReference>
<dbReference type="PANTHER" id="PTHR36113">
    <property type="entry name" value="LYASE, PUTATIVE-RELATED-RELATED"/>
    <property type="match status" value="1"/>
</dbReference>
<comment type="caution">
    <text evidence="2">The sequence shown here is derived from an EMBL/GenBank/DDBJ whole genome shotgun (WGS) entry which is preliminary data.</text>
</comment>
<proteinExistence type="predicted"/>
<organism evidence="2 3">
    <name type="scientific">Fictibacillus terranigra</name>
    <dbReference type="NCBI Taxonomy" id="3058424"/>
    <lineage>
        <taxon>Bacteria</taxon>
        <taxon>Bacillati</taxon>
        <taxon>Bacillota</taxon>
        <taxon>Bacilli</taxon>
        <taxon>Bacillales</taxon>
        <taxon>Fictibacillaceae</taxon>
        <taxon>Fictibacillus</taxon>
    </lineage>
</organism>
<feature type="domain" description="VOC" evidence="1">
    <location>
        <begin position="2"/>
        <end position="117"/>
    </location>
</feature>
<dbReference type="InterPro" id="IPR037523">
    <property type="entry name" value="VOC_core"/>
</dbReference>
<dbReference type="EMBL" id="JAUHLN010000002">
    <property type="protein sequence ID" value="MDN4074083.1"/>
    <property type="molecule type" value="Genomic_DNA"/>
</dbReference>
<dbReference type="Proteomes" id="UP001168694">
    <property type="component" value="Unassembled WGS sequence"/>
</dbReference>
<name>A0ABT8E832_9BACL</name>
<dbReference type="CDD" id="cd06587">
    <property type="entry name" value="VOC"/>
    <property type="match status" value="1"/>
</dbReference>
<dbReference type="SUPFAM" id="SSF54593">
    <property type="entry name" value="Glyoxalase/Bleomycin resistance protein/Dihydroxybiphenyl dioxygenase"/>
    <property type="match status" value="1"/>
</dbReference>
<sequence>MKLNHLNLCVNDLAEAQHFFEEFFGFQTTMDNSHVIRVLDDGYGFILVLSCTGEDPPKYPHGFHVGFYVDTNEKVDEIYGQLKAADISVGNHPRVIRGGYTFYFHALNDILFEVTCSSS</sequence>
<evidence type="ECO:0000313" key="3">
    <source>
        <dbReference type="Proteomes" id="UP001168694"/>
    </source>
</evidence>
<dbReference type="InterPro" id="IPR004360">
    <property type="entry name" value="Glyas_Fos-R_dOase_dom"/>
</dbReference>
<reference evidence="2" key="1">
    <citation type="submission" date="2023-06" db="EMBL/GenBank/DDBJ databases">
        <title>Draft Genome Sequences of Representative Paenibacillus Polymyxa, Bacillus cereus, Fictibacillus sp., and Brevibacillus agri Strains Isolated from Amazonian Dark Earth.</title>
        <authorList>
            <person name="Pellegrinetti T.A."/>
            <person name="Cunha I.C.M."/>
            <person name="Chaves M.G."/>
            <person name="Freitas A.S."/>
            <person name="Silva A.V.R."/>
            <person name="Tsai S.M."/>
            <person name="Mendes L.W."/>
        </authorList>
    </citation>
    <scope>NUCLEOTIDE SEQUENCE</scope>
    <source>
        <strain evidence="2">CENA-BCM004</strain>
    </source>
</reference>
<dbReference type="RefSeq" id="WP_290400158.1">
    <property type="nucleotide sequence ID" value="NZ_JAUHLN010000002.1"/>
</dbReference>
<gene>
    <name evidence="2" type="ORF">QYF49_13835</name>
</gene>
<dbReference type="PROSITE" id="PS51819">
    <property type="entry name" value="VOC"/>
    <property type="match status" value="1"/>
</dbReference>
<dbReference type="Gene3D" id="3.10.180.10">
    <property type="entry name" value="2,3-Dihydroxybiphenyl 1,2-Dioxygenase, domain 1"/>
    <property type="match status" value="1"/>
</dbReference>
<dbReference type="InterPro" id="IPR051332">
    <property type="entry name" value="Fosfomycin_Res_Enzymes"/>
</dbReference>
<evidence type="ECO:0000313" key="2">
    <source>
        <dbReference type="EMBL" id="MDN4074083.1"/>
    </source>
</evidence>
<dbReference type="Pfam" id="PF00903">
    <property type="entry name" value="Glyoxalase"/>
    <property type="match status" value="1"/>
</dbReference>
<keyword evidence="3" id="KW-1185">Reference proteome</keyword>